<dbReference type="PROSITE" id="PS00211">
    <property type="entry name" value="ABC_TRANSPORTER_1"/>
    <property type="match status" value="1"/>
</dbReference>
<keyword evidence="2 7" id="KW-0812">Transmembrane</keyword>
<keyword evidence="5 7" id="KW-1133">Transmembrane helix</keyword>
<keyword evidence="4 10" id="KW-0067">ATP-binding</keyword>
<evidence type="ECO:0000256" key="1">
    <source>
        <dbReference type="ARBA" id="ARBA00004651"/>
    </source>
</evidence>
<dbReference type="PANTHER" id="PTHR24221:SF654">
    <property type="entry name" value="ATP-BINDING CASSETTE SUB-FAMILY B MEMBER 6"/>
    <property type="match status" value="1"/>
</dbReference>
<dbReference type="PROSITE" id="PS50893">
    <property type="entry name" value="ABC_TRANSPORTER_2"/>
    <property type="match status" value="1"/>
</dbReference>
<accession>A0A4U7MS18</accession>
<dbReference type="Proteomes" id="UP000306575">
    <property type="component" value="Unassembled WGS sequence"/>
</dbReference>
<evidence type="ECO:0000259" key="9">
    <source>
        <dbReference type="PROSITE" id="PS50929"/>
    </source>
</evidence>
<dbReference type="SUPFAM" id="SSF90123">
    <property type="entry name" value="ABC transporter transmembrane region"/>
    <property type="match status" value="1"/>
</dbReference>
<dbReference type="InterPro" id="IPR003439">
    <property type="entry name" value="ABC_transporter-like_ATP-bd"/>
</dbReference>
<dbReference type="InterPro" id="IPR003593">
    <property type="entry name" value="AAA+_ATPase"/>
</dbReference>
<evidence type="ECO:0000313" key="10">
    <source>
        <dbReference type="EMBL" id="TKZ15457.1"/>
    </source>
</evidence>
<comment type="caution">
    <text evidence="10">The sequence shown here is derived from an EMBL/GenBank/DDBJ whole genome shotgun (WGS) entry which is preliminary data.</text>
</comment>
<dbReference type="GO" id="GO:0034040">
    <property type="term" value="F:ATPase-coupled lipid transmembrane transporter activity"/>
    <property type="evidence" value="ECO:0007669"/>
    <property type="project" value="TreeGrafter"/>
</dbReference>
<dbReference type="InterPro" id="IPR011527">
    <property type="entry name" value="ABC1_TM_dom"/>
</dbReference>
<feature type="transmembrane region" description="Helical" evidence="7">
    <location>
        <begin position="285"/>
        <end position="306"/>
    </location>
</feature>
<dbReference type="InterPro" id="IPR039421">
    <property type="entry name" value="Type_1_exporter"/>
</dbReference>
<dbReference type="InterPro" id="IPR017871">
    <property type="entry name" value="ABC_transporter-like_CS"/>
</dbReference>
<name>A0A4U7MS18_9RHOB</name>
<dbReference type="AlphaFoldDB" id="A0A4U7MS18"/>
<feature type="domain" description="ABC transmembrane type-1" evidence="9">
    <location>
        <begin position="22"/>
        <end position="273"/>
    </location>
</feature>
<dbReference type="Pfam" id="PF00005">
    <property type="entry name" value="ABC_tran"/>
    <property type="match status" value="1"/>
</dbReference>
<feature type="transmembrane region" description="Helical" evidence="7">
    <location>
        <begin position="21"/>
        <end position="45"/>
    </location>
</feature>
<evidence type="ECO:0000313" key="11">
    <source>
        <dbReference type="Proteomes" id="UP000306575"/>
    </source>
</evidence>
<evidence type="ECO:0000256" key="6">
    <source>
        <dbReference type="ARBA" id="ARBA00023136"/>
    </source>
</evidence>
<feature type="transmembrane region" description="Helical" evidence="7">
    <location>
        <begin position="168"/>
        <end position="185"/>
    </location>
</feature>
<evidence type="ECO:0000256" key="2">
    <source>
        <dbReference type="ARBA" id="ARBA00022692"/>
    </source>
</evidence>
<protein>
    <submittedName>
        <fullName evidence="10">ABC transporter ATP-binding protein</fullName>
    </submittedName>
</protein>
<feature type="transmembrane region" description="Helical" evidence="7">
    <location>
        <begin position="134"/>
        <end position="162"/>
    </location>
</feature>
<dbReference type="InterPro" id="IPR027417">
    <property type="entry name" value="P-loop_NTPase"/>
</dbReference>
<dbReference type="GO" id="GO:0005886">
    <property type="term" value="C:plasma membrane"/>
    <property type="evidence" value="ECO:0007669"/>
    <property type="project" value="UniProtKB-SubCell"/>
</dbReference>
<feature type="domain" description="ABC transporter" evidence="8">
    <location>
        <begin position="342"/>
        <end position="551"/>
    </location>
</feature>
<keyword evidence="6 7" id="KW-0472">Membrane</keyword>
<feature type="transmembrane region" description="Helical" evidence="7">
    <location>
        <begin position="65"/>
        <end position="84"/>
    </location>
</feature>
<dbReference type="SMART" id="SM00382">
    <property type="entry name" value="AAA"/>
    <property type="match status" value="1"/>
</dbReference>
<dbReference type="GO" id="GO:0140359">
    <property type="term" value="F:ABC-type transporter activity"/>
    <property type="evidence" value="ECO:0007669"/>
    <property type="project" value="InterPro"/>
</dbReference>
<dbReference type="OrthoDB" id="5288711at2"/>
<keyword evidence="3" id="KW-0547">Nucleotide-binding</keyword>
<dbReference type="InterPro" id="IPR036640">
    <property type="entry name" value="ABC1_TM_sf"/>
</dbReference>
<dbReference type="Gene3D" id="3.40.50.300">
    <property type="entry name" value="P-loop containing nucleotide triphosphate hydrolases"/>
    <property type="match status" value="1"/>
</dbReference>
<dbReference type="PANTHER" id="PTHR24221">
    <property type="entry name" value="ATP-BINDING CASSETTE SUB-FAMILY B"/>
    <property type="match status" value="1"/>
</dbReference>
<keyword evidence="11" id="KW-1185">Reference proteome</keyword>
<evidence type="ECO:0000256" key="7">
    <source>
        <dbReference type="SAM" id="Phobius"/>
    </source>
</evidence>
<evidence type="ECO:0000259" key="8">
    <source>
        <dbReference type="PROSITE" id="PS50893"/>
    </source>
</evidence>
<organism evidence="10 11">
    <name type="scientific">Shimia litoralis</name>
    <dbReference type="NCBI Taxonomy" id="420403"/>
    <lineage>
        <taxon>Bacteria</taxon>
        <taxon>Pseudomonadati</taxon>
        <taxon>Pseudomonadota</taxon>
        <taxon>Alphaproteobacteria</taxon>
        <taxon>Rhodobacterales</taxon>
        <taxon>Roseobacteraceae</taxon>
    </lineage>
</organism>
<evidence type="ECO:0000256" key="4">
    <source>
        <dbReference type="ARBA" id="ARBA00022840"/>
    </source>
</evidence>
<gene>
    <name evidence="10" type="ORF">FAP39_17185</name>
</gene>
<comment type="subcellular location">
    <subcellularLocation>
        <location evidence="1">Cell membrane</location>
        <topology evidence="1">Multi-pass membrane protein</topology>
    </subcellularLocation>
</comment>
<sequence>MSYAKTMSTILGQASWRRVRRVFILAAGASIIETLGIALMVPVLSMSFGQTTHMWGVPVSMPQPVIIALLALLYCLGLLLRILAINKTATTCMREGYALSARMFGLFLAQPYQWHLQNNSADLRAKLLNDVQEFIGLFLVPLGRLASQVSLVLCVLLVLLIVRPLETSVVAMVLGAGYLVVFTLVKPRLDKSAKLQHLAHARRQRISTEAFSSIRDVMLLKLERKCTDDFRDVSSTIAQATSQRSVYTEMPKVILEACLFLVLVLVLSIYLAQPNKSGAEAIPELLLFLAAGLKLFPMGHLIYVNLANLRSGQVFATALSDTIGDVPQPEPGVAFPRMKSEMVIKDVCFTYPEGRNPVLKNVSFTAKCGDTIAITGPSGSGKSTLIDIISGLVSPTSGQVLIDGNALGSGNARSWQDQISYCPQTPSLFDDSIQANVSAGAQTHDDRVRKACEVAGLSPFLKSLGENALTDPIGEMGRRLSGGQRQRISIARALYRDVPVYIFDEPTNNLDTKTALTVMHDILQYKSHALVFIVTHDPEVAKKCDFEIGFRSPS</sequence>
<reference evidence="10 11" key="1">
    <citation type="submission" date="2019-04" db="EMBL/GenBank/DDBJ databases">
        <title>Genome sequence of Pelagicola litoralis CL-ES2.</title>
        <authorList>
            <person name="Cao J."/>
        </authorList>
    </citation>
    <scope>NUCLEOTIDE SEQUENCE [LARGE SCALE GENOMIC DNA]</scope>
    <source>
        <strain evidence="10 11">CL-ES2</strain>
    </source>
</reference>
<dbReference type="PROSITE" id="PS50929">
    <property type="entry name" value="ABC_TM1F"/>
    <property type="match status" value="1"/>
</dbReference>
<proteinExistence type="predicted"/>
<evidence type="ECO:0000256" key="3">
    <source>
        <dbReference type="ARBA" id="ARBA00022741"/>
    </source>
</evidence>
<dbReference type="GO" id="GO:0016887">
    <property type="term" value="F:ATP hydrolysis activity"/>
    <property type="evidence" value="ECO:0007669"/>
    <property type="project" value="InterPro"/>
</dbReference>
<dbReference type="SUPFAM" id="SSF52540">
    <property type="entry name" value="P-loop containing nucleoside triphosphate hydrolases"/>
    <property type="match status" value="1"/>
</dbReference>
<dbReference type="EMBL" id="SULI01000048">
    <property type="protein sequence ID" value="TKZ15457.1"/>
    <property type="molecule type" value="Genomic_DNA"/>
</dbReference>
<dbReference type="GO" id="GO:0005524">
    <property type="term" value="F:ATP binding"/>
    <property type="evidence" value="ECO:0007669"/>
    <property type="project" value="UniProtKB-KW"/>
</dbReference>
<feature type="transmembrane region" description="Helical" evidence="7">
    <location>
        <begin position="253"/>
        <end position="273"/>
    </location>
</feature>
<evidence type="ECO:0000256" key="5">
    <source>
        <dbReference type="ARBA" id="ARBA00022989"/>
    </source>
</evidence>
<dbReference type="CDD" id="cd03228">
    <property type="entry name" value="ABCC_MRP_Like"/>
    <property type="match status" value="1"/>
</dbReference>
<dbReference type="Pfam" id="PF00664">
    <property type="entry name" value="ABC_membrane"/>
    <property type="match status" value="1"/>
</dbReference>
<dbReference type="Gene3D" id="1.20.1560.10">
    <property type="entry name" value="ABC transporter type 1, transmembrane domain"/>
    <property type="match status" value="1"/>
</dbReference>